<sequence>MTDGGVVSVTTRQFSAPLPAVTPVEAMVGWRATALARLIRGSLARSIENAGRSDGLRATKLTASHSCRR</sequence>
<dbReference type="Proteomes" id="UP000697998">
    <property type="component" value="Unassembled WGS sequence"/>
</dbReference>
<proteinExistence type="predicted"/>
<evidence type="ECO:0000313" key="2">
    <source>
        <dbReference type="Proteomes" id="UP000697998"/>
    </source>
</evidence>
<dbReference type="EMBL" id="JADJMH010000003">
    <property type="protein sequence ID" value="MBK7674287.1"/>
    <property type="molecule type" value="Genomic_DNA"/>
</dbReference>
<protein>
    <submittedName>
        <fullName evidence="1">Uncharacterized protein</fullName>
    </submittedName>
</protein>
<comment type="caution">
    <text evidence="1">The sequence shown here is derived from an EMBL/GenBank/DDBJ whole genome shotgun (WGS) entry which is preliminary data.</text>
</comment>
<name>A0A935UF61_9PROT</name>
<accession>A0A935UF61</accession>
<reference evidence="1 2" key="1">
    <citation type="submission" date="2020-10" db="EMBL/GenBank/DDBJ databases">
        <title>Connecting structure to function with the recovery of over 1000 high-quality activated sludge metagenome-assembled genomes encoding full-length rRNA genes using long-read sequencing.</title>
        <authorList>
            <person name="Singleton C.M."/>
            <person name="Petriglieri F."/>
            <person name="Kristensen J.M."/>
            <person name="Kirkegaard R.H."/>
            <person name="Michaelsen T.Y."/>
            <person name="Andersen M.H."/>
            <person name="Karst S.M."/>
            <person name="Dueholm M.S."/>
            <person name="Nielsen P.H."/>
            <person name="Albertsen M."/>
        </authorList>
    </citation>
    <scope>NUCLEOTIDE SEQUENCE [LARGE SCALE GENOMIC DNA]</scope>
    <source>
        <strain evidence="1">EsbW_18-Q3-R4-48_BATAC.285</strain>
    </source>
</reference>
<evidence type="ECO:0000313" key="1">
    <source>
        <dbReference type="EMBL" id="MBK7674287.1"/>
    </source>
</evidence>
<organism evidence="1 2">
    <name type="scientific">Candidatus Accumulibacter proximus</name>
    <dbReference type="NCBI Taxonomy" id="2954385"/>
    <lineage>
        <taxon>Bacteria</taxon>
        <taxon>Pseudomonadati</taxon>
        <taxon>Pseudomonadota</taxon>
        <taxon>Betaproteobacteria</taxon>
        <taxon>Candidatus Accumulibacter</taxon>
    </lineage>
</organism>
<gene>
    <name evidence="1" type="ORF">IPJ27_05690</name>
</gene>
<dbReference type="AlphaFoldDB" id="A0A935UF61"/>